<dbReference type="EMBL" id="JAUKTV010000019">
    <property type="protein sequence ID" value="KAK0707194.1"/>
    <property type="molecule type" value="Genomic_DNA"/>
</dbReference>
<protein>
    <submittedName>
        <fullName evidence="2">Uncharacterized protein</fullName>
    </submittedName>
</protein>
<dbReference type="AlphaFoldDB" id="A0AA40DKM5"/>
<feature type="region of interest" description="Disordered" evidence="1">
    <location>
        <begin position="188"/>
        <end position="310"/>
    </location>
</feature>
<feature type="compositionally biased region" description="Basic residues" evidence="1">
    <location>
        <begin position="194"/>
        <end position="203"/>
    </location>
</feature>
<name>A0AA40DKM5_9PEZI</name>
<organism evidence="2 3">
    <name type="scientific">Apiosordaria backusii</name>
    <dbReference type="NCBI Taxonomy" id="314023"/>
    <lineage>
        <taxon>Eukaryota</taxon>
        <taxon>Fungi</taxon>
        <taxon>Dikarya</taxon>
        <taxon>Ascomycota</taxon>
        <taxon>Pezizomycotina</taxon>
        <taxon>Sordariomycetes</taxon>
        <taxon>Sordariomycetidae</taxon>
        <taxon>Sordariales</taxon>
        <taxon>Lasiosphaeriaceae</taxon>
        <taxon>Apiosordaria</taxon>
    </lineage>
</organism>
<evidence type="ECO:0000313" key="3">
    <source>
        <dbReference type="Proteomes" id="UP001172159"/>
    </source>
</evidence>
<sequence>MCSPGTTRGQTTLPGFDPPVNLLSKGWSRNWQCICPADQPTINLSHKCSESKPSACGPTAYFLIQVAYYPAKRHLSNTPHFPRDIPARARTGRPSVHTGPWARSKVLAESDVSNYQVSCFLPDRSQAKERKTKDPRKRTSETGQLVGFHAQRSCTVLYRTPDVRATHLRLQSPAHTCEPFGLLLRMKPPPVKPLFHHIKSRDKKSRDKKSNEKKSNEKKSNEKKSNEKKSNEKKSNEKKSNEKKSNEKKSNEKKSNEKKSNEKKSNEKKSNEKKSNEKKIPSSSPPSQFALPIRQFHSPGLVPPSPAPST</sequence>
<comment type="caution">
    <text evidence="2">The sequence shown here is derived from an EMBL/GenBank/DDBJ whole genome shotgun (WGS) entry which is preliminary data.</text>
</comment>
<feature type="compositionally biased region" description="Basic and acidic residues" evidence="1">
    <location>
        <begin position="125"/>
        <end position="140"/>
    </location>
</feature>
<reference evidence="2" key="1">
    <citation type="submission" date="2023-06" db="EMBL/GenBank/DDBJ databases">
        <title>Genome-scale phylogeny and comparative genomics of the fungal order Sordariales.</title>
        <authorList>
            <consortium name="Lawrence Berkeley National Laboratory"/>
            <person name="Hensen N."/>
            <person name="Bonometti L."/>
            <person name="Westerberg I."/>
            <person name="Brannstrom I.O."/>
            <person name="Guillou S."/>
            <person name="Cros-Aarteil S."/>
            <person name="Calhoun S."/>
            <person name="Haridas S."/>
            <person name="Kuo A."/>
            <person name="Mondo S."/>
            <person name="Pangilinan J."/>
            <person name="Riley R."/>
            <person name="Labutti K."/>
            <person name="Andreopoulos B."/>
            <person name="Lipzen A."/>
            <person name="Chen C."/>
            <person name="Yanf M."/>
            <person name="Daum C."/>
            <person name="Ng V."/>
            <person name="Clum A."/>
            <person name="Steindorff A."/>
            <person name="Ohm R."/>
            <person name="Martin F."/>
            <person name="Silar P."/>
            <person name="Natvig D."/>
            <person name="Lalanne C."/>
            <person name="Gautier V."/>
            <person name="Ament-Velasquez S.L."/>
            <person name="Kruys A."/>
            <person name="Hutchinson M.I."/>
            <person name="Powell A.J."/>
            <person name="Barry K."/>
            <person name="Miller A.N."/>
            <person name="Grigoriev I.V."/>
            <person name="Debuchy R."/>
            <person name="Gladieux P."/>
            <person name="Thoren M.H."/>
            <person name="Johannesson H."/>
        </authorList>
    </citation>
    <scope>NUCLEOTIDE SEQUENCE</scope>
    <source>
        <strain evidence="2">CBS 540.89</strain>
    </source>
</reference>
<proteinExistence type="predicted"/>
<feature type="region of interest" description="Disordered" evidence="1">
    <location>
        <begin position="80"/>
        <end position="99"/>
    </location>
</feature>
<keyword evidence="3" id="KW-1185">Reference proteome</keyword>
<feature type="compositionally biased region" description="Basic and acidic residues" evidence="1">
    <location>
        <begin position="204"/>
        <end position="280"/>
    </location>
</feature>
<feature type="compositionally biased region" description="Pro residues" evidence="1">
    <location>
        <begin position="301"/>
        <end position="310"/>
    </location>
</feature>
<evidence type="ECO:0000313" key="2">
    <source>
        <dbReference type="EMBL" id="KAK0707194.1"/>
    </source>
</evidence>
<evidence type="ECO:0000256" key="1">
    <source>
        <dbReference type="SAM" id="MobiDB-lite"/>
    </source>
</evidence>
<feature type="region of interest" description="Disordered" evidence="1">
    <location>
        <begin position="124"/>
        <end position="145"/>
    </location>
</feature>
<dbReference type="Proteomes" id="UP001172159">
    <property type="component" value="Unassembled WGS sequence"/>
</dbReference>
<gene>
    <name evidence="2" type="ORF">B0T21DRAFT_352989</name>
</gene>
<accession>A0AA40DKM5</accession>